<comment type="subcellular location">
    <subcellularLocation>
        <location evidence="1">Cell membrane</location>
        <topology evidence="1">Multi-pass membrane protein</topology>
    </subcellularLocation>
</comment>
<evidence type="ECO:0000256" key="6">
    <source>
        <dbReference type="ARBA" id="ARBA00023136"/>
    </source>
</evidence>
<proteinExistence type="inferred from homology"/>
<feature type="transmembrane region" description="Helical" evidence="7">
    <location>
        <begin position="94"/>
        <end position="112"/>
    </location>
</feature>
<feature type="transmembrane region" description="Helical" evidence="7">
    <location>
        <begin position="142"/>
        <end position="159"/>
    </location>
</feature>
<evidence type="ECO:0000256" key="4">
    <source>
        <dbReference type="ARBA" id="ARBA00022692"/>
    </source>
</evidence>
<evidence type="ECO:0000256" key="1">
    <source>
        <dbReference type="ARBA" id="ARBA00004651"/>
    </source>
</evidence>
<dbReference type="Proteomes" id="UP000178851">
    <property type="component" value="Unassembled WGS sequence"/>
</dbReference>
<dbReference type="GO" id="GO:0004190">
    <property type="term" value="F:aspartic-type endopeptidase activity"/>
    <property type="evidence" value="ECO:0007669"/>
    <property type="project" value="InterPro"/>
</dbReference>
<feature type="domain" description="Prepilin peptidase A24 N-terminal" evidence="9">
    <location>
        <begin position="9"/>
        <end position="89"/>
    </location>
</feature>
<comment type="similarity">
    <text evidence="2">Belongs to the peptidase A24 family.</text>
</comment>
<keyword evidence="5 7" id="KW-1133">Transmembrane helix</keyword>
<keyword evidence="6 7" id="KW-0472">Membrane</keyword>
<dbReference type="InterPro" id="IPR050882">
    <property type="entry name" value="Prepilin_peptidase/N-MTase"/>
</dbReference>
<evidence type="ECO:0000256" key="7">
    <source>
        <dbReference type="SAM" id="Phobius"/>
    </source>
</evidence>
<evidence type="ECO:0000256" key="3">
    <source>
        <dbReference type="ARBA" id="ARBA00022475"/>
    </source>
</evidence>
<reference evidence="10 11" key="1">
    <citation type="journal article" date="2016" name="Nat. Commun.">
        <title>Thousands of microbial genomes shed light on interconnected biogeochemical processes in an aquifer system.</title>
        <authorList>
            <person name="Anantharaman K."/>
            <person name="Brown C.T."/>
            <person name="Hug L.A."/>
            <person name="Sharon I."/>
            <person name="Castelle C.J."/>
            <person name="Probst A.J."/>
            <person name="Thomas B.C."/>
            <person name="Singh A."/>
            <person name="Wilkins M.J."/>
            <person name="Karaoz U."/>
            <person name="Brodie E.L."/>
            <person name="Williams K.H."/>
            <person name="Hubbard S.S."/>
            <person name="Banfield J.F."/>
        </authorList>
    </citation>
    <scope>NUCLEOTIDE SEQUENCE [LARGE SCALE GENOMIC DNA]</scope>
</reference>
<dbReference type="PANTHER" id="PTHR30487:SF0">
    <property type="entry name" value="PREPILIN LEADER PEPTIDASE_N-METHYLTRANSFERASE-RELATED"/>
    <property type="match status" value="1"/>
</dbReference>
<dbReference type="InterPro" id="IPR036280">
    <property type="entry name" value="Multihaem_cyt_sf"/>
</dbReference>
<sequence length="230" mass="25870">MLWMFLFFLGLIIGSFIGALTYRIPRGKSVVFGRSECPNCHKTISWYDNIPVLSYLILSGRCRNCHKKISLRYPVIELATAAVFVLSYLGHLSILSYLITPVLIAIFVIDLEHQIIPDSLVFLLFTIIFIIGYNSYSFYTNLFIGFLSSLLLLSLNLITRGRGMGLGDAKLVIPLTFLLGYPKAFYMFFWAFVIGAMVGIVLIATKKVSFGKPIPFGPFLIIGFFMASFI</sequence>
<dbReference type="Gene3D" id="1.20.120.1220">
    <property type="match status" value="1"/>
</dbReference>
<dbReference type="InterPro" id="IPR000045">
    <property type="entry name" value="Prepilin_IV_endopep_pep"/>
</dbReference>
<evidence type="ECO:0000259" key="8">
    <source>
        <dbReference type="Pfam" id="PF01478"/>
    </source>
</evidence>
<feature type="transmembrane region" description="Helical" evidence="7">
    <location>
        <begin position="210"/>
        <end position="229"/>
    </location>
</feature>
<evidence type="ECO:0000256" key="5">
    <source>
        <dbReference type="ARBA" id="ARBA00022989"/>
    </source>
</evidence>
<evidence type="ECO:0000313" key="10">
    <source>
        <dbReference type="EMBL" id="OGM25162.1"/>
    </source>
</evidence>
<dbReference type="GO" id="GO:0006465">
    <property type="term" value="P:signal peptide processing"/>
    <property type="evidence" value="ECO:0007669"/>
    <property type="project" value="TreeGrafter"/>
</dbReference>
<dbReference type="Pfam" id="PF01478">
    <property type="entry name" value="Peptidase_A24"/>
    <property type="match status" value="1"/>
</dbReference>
<feature type="transmembrane region" description="Helical" evidence="7">
    <location>
        <begin position="6"/>
        <end position="24"/>
    </location>
</feature>
<protein>
    <recommendedName>
        <fullName evidence="12">Prepilin peptidase</fullName>
    </recommendedName>
</protein>
<comment type="caution">
    <text evidence="10">The sequence shown here is derived from an EMBL/GenBank/DDBJ whole genome shotgun (WGS) entry which is preliminary data.</text>
</comment>
<organism evidence="10 11">
    <name type="scientific">Candidatus Woesebacteria bacterium RIFCSPHIGHO2_01_FULL_39_28</name>
    <dbReference type="NCBI Taxonomy" id="1802496"/>
    <lineage>
        <taxon>Bacteria</taxon>
        <taxon>Candidatus Woeseibacteriota</taxon>
    </lineage>
</organism>
<dbReference type="SUPFAM" id="SSF48695">
    <property type="entry name" value="Multiheme cytochromes"/>
    <property type="match status" value="1"/>
</dbReference>
<dbReference type="InterPro" id="IPR010627">
    <property type="entry name" value="Prepilin_pept_A24_N"/>
</dbReference>
<name>A0A1F7YCZ9_9BACT</name>
<accession>A0A1F7YCZ9</accession>
<dbReference type="Pfam" id="PF06750">
    <property type="entry name" value="A24_N_bact"/>
    <property type="match status" value="1"/>
</dbReference>
<dbReference type="GO" id="GO:0005886">
    <property type="term" value="C:plasma membrane"/>
    <property type="evidence" value="ECO:0007669"/>
    <property type="project" value="UniProtKB-SubCell"/>
</dbReference>
<evidence type="ECO:0000313" key="11">
    <source>
        <dbReference type="Proteomes" id="UP000178851"/>
    </source>
</evidence>
<feature type="transmembrane region" description="Helical" evidence="7">
    <location>
        <begin position="119"/>
        <end position="136"/>
    </location>
</feature>
<feature type="transmembrane region" description="Helical" evidence="7">
    <location>
        <begin position="171"/>
        <end position="204"/>
    </location>
</feature>
<evidence type="ECO:0008006" key="12">
    <source>
        <dbReference type="Google" id="ProtNLM"/>
    </source>
</evidence>
<gene>
    <name evidence="10" type="ORF">A2627_00125</name>
</gene>
<keyword evidence="3" id="KW-1003">Cell membrane</keyword>
<dbReference type="AlphaFoldDB" id="A0A1F7YCZ9"/>
<dbReference type="EMBL" id="MGGI01000022">
    <property type="protein sequence ID" value="OGM25162.1"/>
    <property type="molecule type" value="Genomic_DNA"/>
</dbReference>
<keyword evidence="4 7" id="KW-0812">Transmembrane</keyword>
<feature type="domain" description="Prepilin type IV endopeptidase peptidase" evidence="8">
    <location>
        <begin position="98"/>
        <end position="200"/>
    </location>
</feature>
<evidence type="ECO:0000256" key="2">
    <source>
        <dbReference type="ARBA" id="ARBA00005801"/>
    </source>
</evidence>
<dbReference type="PANTHER" id="PTHR30487">
    <property type="entry name" value="TYPE 4 PREPILIN-LIKE PROTEINS LEADER PEPTIDE-PROCESSING ENZYME"/>
    <property type="match status" value="1"/>
</dbReference>
<evidence type="ECO:0000259" key="9">
    <source>
        <dbReference type="Pfam" id="PF06750"/>
    </source>
</evidence>